<dbReference type="AlphaFoldDB" id="A0ABD5SLW3"/>
<comment type="subcellular location">
    <subcellularLocation>
        <location evidence="1">Cell membrane</location>
        <topology evidence="1">Multi-pass membrane protein</topology>
    </subcellularLocation>
</comment>
<keyword evidence="9" id="KW-1185">Reference proteome</keyword>
<keyword evidence="2" id="KW-1003">Cell membrane</keyword>
<feature type="transmembrane region" description="Helical" evidence="6">
    <location>
        <begin position="35"/>
        <end position="60"/>
    </location>
</feature>
<evidence type="ECO:0000313" key="8">
    <source>
        <dbReference type="EMBL" id="MFC6766305.1"/>
    </source>
</evidence>
<reference evidence="8 9" key="1">
    <citation type="journal article" date="2019" name="Int. J. Syst. Evol. Microbiol.">
        <title>The Global Catalogue of Microorganisms (GCM) 10K type strain sequencing project: providing services to taxonomists for standard genome sequencing and annotation.</title>
        <authorList>
            <consortium name="The Broad Institute Genomics Platform"/>
            <consortium name="The Broad Institute Genome Sequencing Center for Infectious Disease"/>
            <person name="Wu L."/>
            <person name="Ma J."/>
        </authorList>
    </citation>
    <scope>NUCLEOTIDE SEQUENCE [LARGE SCALE GENOMIC DNA]</scope>
    <source>
        <strain evidence="8 9">LMG 29247</strain>
    </source>
</reference>
<dbReference type="RefSeq" id="WP_273739270.1">
    <property type="nucleotide sequence ID" value="NZ_JAQIVI010000231.1"/>
</dbReference>
<evidence type="ECO:0000256" key="2">
    <source>
        <dbReference type="ARBA" id="ARBA00022475"/>
    </source>
</evidence>
<evidence type="ECO:0000256" key="1">
    <source>
        <dbReference type="ARBA" id="ARBA00004651"/>
    </source>
</evidence>
<comment type="caution">
    <text evidence="8">The sequence shown here is derived from an EMBL/GenBank/DDBJ whole genome shotgun (WGS) entry which is preliminary data.</text>
</comment>
<dbReference type="PANTHER" id="PTHR30489:SF0">
    <property type="entry name" value="LIPOPROTEIN-RELEASING SYSTEM TRANSMEMBRANE PROTEIN LOLE"/>
    <property type="match status" value="1"/>
</dbReference>
<evidence type="ECO:0000313" key="9">
    <source>
        <dbReference type="Proteomes" id="UP001596383"/>
    </source>
</evidence>
<dbReference type="InterPro" id="IPR003838">
    <property type="entry name" value="ABC3_permease_C"/>
</dbReference>
<keyword evidence="4 6" id="KW-1133">Transmembrane helix</keyword>
<keyword evidence="5 6" id="KW-0472">Membrane</keyword>
<feature type="transmembrane region" description="Helical" evidence="6">
    <location>
        <begin position="355"/>
        <end position="375"/>
    </location>
</feature>
<evidence type="ECO:0000256" key="6">
    <source>
        <dbReference type="SAM" id="Phobius"/>
    </source>
</evidence>
<accession>A0ABD5SLW3</accession>
<evidence type="ECO:0000256" key="4">
    <source>
        <dbReference type="ARBA" id="ARBA00022989"/>
    </source>
</evidence>
<gene>
    <name evidence="8" type="ORF">ACFQE6_15300</name>
</gene>
<dbReference type="GO" id="GO:0005886">
    <property type="term" value="C:plasma membrane"/>
    <property type="evidence" value="ECO:0007669"/>
    <property type="project" value="UniProtKB-SubCell"/>
</dbReference>
<evidence type="ECO:0000259" key="7">
    <source>
        <dbReference type="Pfam" id="PF02687"/>
    </source>
</evidence>
<evidence type="ECO:0000256" key="3">
    <source>
        <dbReference type="ARBA" id="ARBA00022692"/>
    </source>
</evidence>
<sequence>MTSSDRSRYNRWCGLIALTIARVRRQLTTAAQGRLIATVLIVAVTVANLILVTGVALALADEQALAHDAAVQVHPDEGSVQSSVAGVEPPRLGATHERAAMISEREGVTHASPVLAEPIQVKSPETGHTTSLLVVGVVPGSESAMVAGLPTGSLTAGDPFYEGGGAAGGPPGEIVLSTAAGEKLNASTGETLTLASVRADYNGTPTNETSNGTATTEPVAMAADYNRTAAVTAIEPRTADNTEMPVALVHLSTLQSLTNATDADLADQVLIWGDQTAAQAGGTAAYPNATVETADTTQFGSLFDDTLALVTTVLALVIAGTICSLFVATTTGLTVEADRQTLAMLEAIGFPVQSRLLIIAVTAIVTTGCGAVLGLGLGIGGILVVNALATATIAPSAVAAIHPLFLPYALGIALVSAVVALPYPLVLAARTNVLAEVGR</sequence>
<dbReference type="Pfam" id="PF02687">
    <property type="entry name" value="FtsX"/>
    <property type="match status" value="1"/>
</dbReference>
<organism evidence="8 9">
    <name type="scientific">Natrinema soli</name>
    <dbReference type="NCBI Taxonomy" id="1930624"/>
    <lineage>
        <taxon>Archaea</taxon>
        <taxon>Methanobacteriati</taxon>
        <taxon>Methanobacteriota</taxon>
        <taxon>Stenosarchaea group</taxon>
        <taxon>Halobacteria</taxon>
        <taxon>Halobacteriales</taxon>
        <taxon>Natrialbaceae</taxon>
        <taxon>Natrinema</taxon>
    </lineage>
</organism>
<proteinExistence type="predicted"/>
<name>A0ABD5SLW3_9EURY</name>
<feature type="transmembrane region" description="Helical" evidence="6">
    <location>
        <begin position="408"/>
        <end position="429"/>
    </location>
</feature>
<feature type="domain" description="ABC3 transporter permease C-terminal" evidence="7">
    <location>
        <begin position="314"/>
        <end position="432"/>
    </location>
</feature>
<feature type="transmembrane region" description="Helical" evidence="6">
    <location>
        <begin position="307"/>
        <end position="335"/>
    </location>
</feature>
<dbReference type="Proteomes" id="UP001596383">
    <property type="component" value="Unassembled WGS sequence"/>
</dbReference>
<dbReference type="EMBL" id="JBHSWV010000231">
    <property type="protein sequence ID" value="MFC6766305.1"/>
    <property type="molecule type" value="Genomic_DNA"/>
</dbReference>
<dbReference type="InterPro" id="IPR051447">
    <property type="entry name" value="Lipoprotein-release_system"/>
</dbReference>
<keyword evidence="3 6" id="KW-0812">Transmembrane</keyword>
<dbReference type="PANTHER" id="PTHR30489">
    <property type="entry name" value="LIPOPROTEIN-RELEASING SYSTEM TRANSMEMBRANE PROTEIN LOLE"/>
    <property type="match status" value="1"/>
</dbReference>
<evidence type="ECO:0000256" key="5">
    <source>
        <dbReference type="ARBA" id="ARBA00023136"/>
    </source>
</evidence>
<protein>
    <submittedName>
        <fullName evidence="8">FtsX-like permease family protein</fullName>
    </submittedName>
</protein>